<evidence type="ECO:0000256" key="1">
    <source>
        <dbReference type="SAM" id="MobiDB-lite"/>
    </source>
</evidence>
<dbReference type="Proteomes" id="UP001385951">
    <property type="component" value="Unassembled WGS sequence"/>
</dbReference>
<dbReference type="EMBL" id="JASBNA010000001">
    <property type="protein sequence ID" value="KAK7696123.1"/>
    <property type="molecule type" value="Genomic_DNA"/>
</dbReference>
<organism evidence="2 3">
    <name type="scientific">Cerrena zonata</name>
    <dbReference type="NCBI Taxonomy" id="2478898"/>
    <lineage>
        <taxon>Eukaryota</taxon>
        <taxon>Fungi</taxon>
        <taxon>Dikarya</taxon>
        <taxon>Basidiomycota</taxon>
        <taxon>Agaricomycotina</taxon>
        <taxon>Agaricomycetes</taxon>
        <taxon>Polyporales</taxon>
        <taxon>Cerrenaceae</taxon>
        <taxon>Cerrena</taxon>
    </lineage>
</organism>
<sequence>MVFGFFTKKASTPAIPPENVPLPDSPLRTPSPQYTPQPTALTFLFLPRLLSLAL</sequence>
<gene>
    <name evidence="2" type="ORF">QCA50_000766</name>
</gene>
<name>A0AAW0GYH5_9APHY</name>
<feature type="region of interest" description="Disordered" evidence="1">
    <location>
        <begin position="11"/>
        <end position="34"/>
    </location>
</feature>
<dbReference type="AlphaFoldDB" id="A0AAW0GYH5"/>
<proteinExistence type="predicted"/>
<reference evidence="2 3" key="1">
    <citation type="submission" date="2022-09" db="EMBL/GenBank/DDBJ databases">
        <authorList>
            <person name="Palmer J.M."/>
        </authorList>
    </citation>
    <scope>NUCLEOTIDE SEQUENCE [LARGE SCALE GENOMIC DNA]</scope>
    <source>
        <strain evidence="2 3">DSM 7382</strain>
    </source>
</reference>
<evidence type="ECO:0000313" key="2">
    <source>
        <dbReference type="EMBL" id="KAK7696123.1"/>
    </source>
</evidence>
<evidence type="ECO:0000313" key="3">
    <source>
        <dbReference type="Proteomes" id="UP001385951"/>
    </source>
</evidence>
<comment type="caution">
    <text evidence="2">The sequence shown here is derived from an EMBL/GenBank/DDBJ whole genome shotgun (WGS) entry which is preliminary data.</text>
</comment>
<feature type="compositionally biased region" description="Pro residues" evidence="1">
    <location>
        <begin position="14"/>
        <end position="24"/>
    </location>
</feature>
<accession>A0AAW0GYH5</accession>
<evidence type="ECO:0008006" key="4">
    <source>
        <dbReference type="Google" id="ProtNLM"/>
    </source>
</evidence>
<protein>
    <recommendedName>
        <fullName evidence="4">ATP synthase F0 subunit 8</fullName>
    </recommendedName>
</protein>
<keyword evidence="3" id="KW-1185">Reference proteome</keyword>